<feature type="region of interest" description="Disordered" evidence="1">
    <location>
        <begin position="15"/>
        <end position="121"/>
    </location>
</feature>
<name>N1JHD4_BLUG1</name>
<dbReference type="GO" id="GO:0016538">
    <property type="term" value="F:cyclin-dependent protein serine/threonine kinase regulator activity"/>
    <property type="evidence" value="ECO:0007669"/>
    <property type="project" value="TreeGrafter"/>
</dbReference>
<keyword evidence="3" id="KW-1185">Reference proteome</keyword>
<dbReference type="HOGENOM" id="CLU_015683_1_1_1"/>
<dbReference type="GO" id="GO:0005634">
    <property type="term" value="C:nucleus"/>
    <property type="evidence" value="ECO:0007669"/>
    <property type="project" value="TreeGrafter"/>
</dbReference>
<feature type="compositionally biased region" description="Low complexity" evidence="1">
    <location>
        <begin position="28"/>
        <end position="63"/>
    </location>
</feature>
<dbReference type="GO" id="GO:0000307">
    <property type="term" value="C:cyclin-dependent protein kinase holoenzyme complex"/>
    <property type="evidence" value="ECO:0007669"/>
    <property type="project" value="TreeGrafter"/>
</dbReference>
<dbReference type="OrthoDB" id="286814at2759"/>
<dbReference type="EMBL" id="CAUH01006109">
    <property type="protein sequence ID" value="CCU82279.1"/>
    <property type="molecule type" value="Genomic_DNA"/>
</dbReference>
<comment type="caution">
    <text evidence="2">The sequence shown here is derived from an EMBL/GenBank/DDBJ whole genome shotgun (WGS) entry which is preliminary data.</text>
</comment>
<proteinExistence type="predicted"/>
<evidence type="ECO:0000313" key="2">
    <source>
        <dbReference type="EMBL" id="CCU82279.1"/>
    </source>
</evidence>
<dbReference type="GO" id="GO:0019901">
    <property type="term" value="F:protein kinase binding"/>
    <property type="evidence" value="ECO:0007669"/>
    <property type="project" value="InterPro"/>
</dbReference>
<dbReference type="Pfam" id="PF08613">
    <property type="entry name" value="Cyclin"/>
    <property type="match status" value="1"/>
</dbReference>
<dbReference type="Gene3D" id="1.10.472.10">
    <property type="entry name" value="Cyclin-like"/>
    <property type="match status" value="1"/>
</dbReference>
<protein>
    <submittedName>
        <fullName evidence="2">G1/S-specific cyclin</fullName>
    </submittedName>
</protein>
<gene>
    <name evidence="2" type="ORF">BGHDH14_bgh04382</name>
</gene>
<sequence length="669" mass="74658">MSFGDRLELFYQKSQIQHDLHSSQTTLSAPDSVSRWSDSSYSASVWSDASSQSSDDSSISSDPPDTRLSPHGPIRTYTYGHGSLAPVDRSINRTTSRGEGNKHRQLKEESRTVQTDTGSYPTPVCQPDIKVNFVESLVDSSAHIVEAIWPLSTAPYRIGTGPKEILPLRTFIQETLRRSRTSYSTLQVTLYYLILIKPHVQNHHAALGRLVNDQPFRALQCGRRMFLSALILASKYLQDRNYSARAWSKISGLNVLEINNNEIDFLLAVKWKLHIPDATFQRWTEIVLNYTSMSRPFSGDVKSACSDTLHKWKSIITKLSPQLDNLEGAILALTPAQTHPCLTRSDYGRALRSVKRNSNPNNPCLTPSVMEPTVPSTLVNQIAPSYNVASKQTNYIQSLRDSAHTPLIGVSSCLLNKPSMNQYLSNTTETSLQMAIDKLSNTPMIPSVTDISTQESFSKKTALVRPANFSNESSQLKSSKLLSSSIPNNILQPNTEWYNLQTSRNQGGDNSDMPGNLSKRHNHELISPVGLNSMNSPRSISNLYPHKMWHQRDLVLPEFDSSLRCLPSRSNLRPNNGSNCKTINGEFSSAYFMGQSQKKRSINDLGPTVAVNNNYNSQDILEKNPVTCASVARKRVCCSVEASRSVLYNNHYPCHGRLGVPSIRERLLN</sequence>
<dbReference type="PANTHER" id="PTHR15615:SF36">
    <property type="entry name" value="PHO85 CYCLIN-5"/>
    <property type="match status" value="1"/>
</dbReference>
<dbReference type="InParanoid" id="N1JHD4"/>
<dbReference type="InterPro" id="IPR013922">
    <property type="entry name" value="Cyclin_PHO80-like"/>
</dbReference>
<dbReference type="CDD" id="cd20557">
    <property type="entry name" value="CYCLIN_ScPCL1-like"/>
    <property type="match status" value="1"/>
</dbReference>
<dbReference type="eggNOG" id="KOG1674">
    <property type="taxonomic scope" value="Eukaryota"/>
</dbReference>
<dbReference type="AlphaFoldDB" id="N1JHD4"/>
<accession>N1JHD4</accession>
<dbReference type="STRING" id="546991.N1JHD4"/>
<evidence type="ECO:0000256" key="1">
    <source>
        <dbReference type="SAM" id="MobiDB-lite"/>
    </source>
</evidence>
<reference evidence="2 3" key="1">
    <citation type="journal article" date="2010" name="Science">
        <title>Genome expansion and gene loss in powdery mildew fungi reveal tradeoffs in extreme parasitism.</title>
        <authorList>
            <person name="Spanu P.D."/>
            <person name="Abbott J.C."/>
            <person name="Amselem J."/>
            <person name="Burgis T.A."/>
            <person name="Soanes D.M."/>
            <person name="Stueber K."/>
            <person name="Ver Loren van Themaat E."/>
            <person name="Brown J.K.M."/>
            <person name="Butcher S.A."/>
            <person name="Gurr S.J."/>
            <person name="Lebrun M.-H."/>
            <person name="Ridout C.J."/>
            <person name="Schulze-Lefert P."/>
            <person name="Talbot N.J."/>
            <person name="Ahmadinejad N."/>
            <person name="Ametz C."/>
            <person name="Barton G.R."/>
            <person name="Benjdia M."/>
            <person name="Bidzinski P."/>
            <person name="Bindschedler L.V."/>
            <person name="Both M."/>
            <person name="Brewer M.T."/>
            <person name="Cadle-Davidson L."/>
            <person name="Cadle-Davidson M.M."/>
            <person name="Collemare J."/>
            <person name="Cramer R."/>
            <person name="Frenkel O."/>
            <person name="Godfrey D."/>
            <person name="Harriman J."/>
            <person name="Hoede C."/>
            <person name="King B.C."/>
            <person name="Klages S."/>
            <person name="Kleemann J."/>
            <person name="Knoll D."/>
            <person name="Koti P.S."/>
            <person name="Kreplak J."/>
            <person name="Lopez-Ruiz F.J."/>
            <person name="Lu X."/>
            <person name="Maekawa T."/>
            <person name="Mahanil S."/>
            <person name="Micali C."/>
            <person name="Milgroom M.G."/>
            <person name="Montana G."/>
            <person name="Noir S."/>
            <person name="O'Connell R.J."/>
            <person name="Oberhaensli S."/>
            <person name="Parlange F."/>
            <person name="Pedersen C."/>
            <person name="Quesneville H."/>
            <person name="Reinhardt R."/>
            <person name="Rott M."/>
            <person name="Sacristan S."/>
            <person name="Schmidt S.M."/>
            <person name="Schoen M."/>
            <person name="Skamnioti P."/>
            <person name="Sommer H."/>
            <person name="Stephens A."/>
            <person name="Takahara H."/>
            <person name="Thordal-Christensen H."/>
            <person name="Vigouroux M."/>
            <person name="Wessling R."/>
            <person name="Wicker T."/>
            <person name="Panstruga R."/>
        </authorList>
    </citation>
    <scope>NUCLEOTIDE SEQUENCE [LARGE SCALE GENOMIC DNA]</scope>
    <source>
        <strain evidence="2">DH14</strain>
    </source>
</reference>
<organism evidence="2 3">
    <name type="scientific">Blumeria graminis f. sp. hordei (strain DH14)</name>
    <name type="common">Barley powdery mildew</name>
    <name type="synonym">Oidium monilioides f. sp. hordei</name>
    <dbReference type="NCBI Taxonomy" id="546991"/>
    <lineage>
        <taxon>Eukaryota</taxon>
        <taxon>Fungi</taxon>
        <taxon>Dikarya</taxon>
        <taxon>Ascomycota</taxon>
        <taxon>Pezizomycotina</taxon>
        <taxon>Leotiomycetes</taxon>
        <taxon>Erysiphales</taxon>
        <taxon>Erysiphaceae</taxon>
        <taxon>Blumeria</taxon>
        <taxon>Blumeria hordei</taxon>
    </lineage>
</organism>
<dbReference type="PANTHER" id="PTHR15615">
    <property type="match status" value="1"/>
</dbReference>
<dbReference type="Proteomes" id="UP000015441">
    <property type="component" value="Unassembled WGS sequence"/>
</dbReference>
<feature type="compositionally biased region" description="Basic and acidic residues" evidence="1">
    <location>
        <begin position="99"/>
        <end position="111"/>
    </location>
</feature>
<evidence type="ECO:0000313" key="3">
    <source>
        <dbReference type="Proteomes" id="UP000015441"/>
    </source>
</evidence>